<feature type="signal peptide" evidence="4">
    <location>
        <begin position="1"/>
        <end position="26"/>
    </location>
</feature>
<feature type="domain" description="Peptidase M20 dimerisation" evidence="5">
    <location>
        <begin position="228"/>
        <end position="325"/>
    </location>
</feature>
<dbReference type="EMBL" id="CP019699">
    <property type="protein sequence ID" value="AQS55987.1"/>
    <property type="molecule type" value="Genomic_DNA"/>
</dbReference>
<evidence type="ECO:0000313" key="6">
    <source>
        <dbReference type="EMBL" id="AQS55987.1"/>
    </source>
</evidence>
<feature type="region of interest" description="Disordered" evidence="3">
    <location>
        <begin position="534"/>
        <end position="555"/>
    </location>
</feature>
<dbReference type="Gene3D" id="3.40.630.10">
    <property type="entry name" value="Zn peptidases"/>
    <property type="match status" value="1"/>
</dbReference>
<sequence length="555" mass="59302">MRMKRFLPIICVLLAVTLVMTGFSVAQDPDPPYSLSPEVVDVYDKLQSSSDINQSLEFIESDHENTIADQIEITEIPAPPFMEEERAEYYAGRFKELGLEDVHIDEEGNAIGIRPGNGDGPKLVVSAHLDTVFPEGTDTTVTEKDGILYAPGIADDGRGLAALLSVIRALNEADIQTVGDIMFVGTVGEEGEGDLRGVKFLFEEHNDIDGFISVESGDPSNITYLATGSHRYNVTYEGPGGHSFGAFGTPSATHALGRAIANIADLETPDDPKTTFNVGTVSGGTSVNAIAAEASMKVDMRSNDEEELQKLEKAFLTIVEEAAVEENNRWGEEDAITVNAELIGDRPAGSQPSDGFNVQAAWASVEAIGLQPSLGGPSSTDSNWPISLGIPSLTLRGGGQSGGTHSLDEWFDPTDAYLGPQQVLLTSLGLVGVDGLTEPLLGRDGQSDPEKPVIENLQPTEDVTLDAGETVKIEFDSKTGLKATFAIRIPLTNTIASATELPMMETEEGHYVGYWTATSNIQVEGAEIEVKVSDDKGNETRKTAKGKLNINTNGK</sequence>
<dbReference type="STRING" id="1471761.B0W44_09610"/>
<evidence type="ECO:0000313" key="7">
    <source>
        <dbReference type="Proteomes" id="UP000188603"/>
    </source>
</evidence>
<dbReference type="GO" id="GO:0046872">
    <property type="term" value="F:metal ion binding"/>
    <property type="evidence" value="ECO:0007669"/>
    <property type="project" value="UniProtKB-KW"/>
</dbReference>
<keyword evidence="1" id="KW-0479">Metal-binding</keyword>
<dbReference type="InterPro" id="IPR002933">
    <property type="entry name" value="Peptidase_M20"/>
</dbReference>
<evidence type="ECO:0000256" key="4">
    <source>
        <dbReference type="SAM" id="SignalP"/>
    </source>
</evidence>
<dbReference type="PANTHER" id="PTHR43808">
    <property type="entry name" value="ACETYLORNITHINE DEACETYLASE"/>
    <property type="match status" value="1"/>
</dbReference>
<organism evidence="6 7">
    <name type="scientific">Novibacillus thermophilus</name>
    <dbReference type="NCBI Taxonomy" id="1471761"/>
    <lineage>
        <taxon>Bacteria</taxon>
        <taxon>Bacillati</taxon>
        <taxon>Bacillota</taxon>
        <taxon>Bacilli</taxon>
        <taxon>Bacillales</taxon>
        <taxon>Thermoactinomycetaceae</taxon>
        <taxon>Novibacillus</taxon>
    </lineage>
</organism>
<keyword evidence="2" id="KW-0378">Hydrolase</keyword>
<feature type="chain" id="PRO_5012617650" description="Peptidase M20 dimerisation domain-containing protein" evidence="4">
    <location>
        <begin position="27"/>
        <end position="555"/>
    </location>
</feature>
<dbReference type="SUPFAM" id="SSF53187">
    <property type="entry name" value="Zn-dependent exopeptidases"/>
    <property type="match status" value="1"/>
</dbReference>
<reference evidence="6 7" key="1">
    <citation type="journal article" date="2015" name="Int. J. Syst. Evol. Microbiol.">
        <title>Novibacillus thermophilus gen. nov., sp. nov., a Gram-staining-negative and moderately thermophilic member of the family Thermoactinomycetaceae.</title>
        <authorList>
            <person name="Yang G."/>
            <person name="Chen J."/>
            <person name="Zhou S."/>
        </authorList>
    </citation>
    <scope>NUCLEOTIDE SEQUENCE [LARGE SCALE GENOMIC DNA]</scope>
    <source>
        <strain evidence="6 7">SG-1</strain>
    </source>
</reference>
<dbReference type="Pfam" id="PF01546">
    <property type="entry name" value="Peptidase_M20"/>
    <property type="match status" value="1"/>
</dbReference>
<evidence type="ECO:0000256" key="2">
    <source>
        <dbReference type="ARBA" id="ARBA00022801"/>
    </source>
</evidence>
<protein>
    <recommendedName>
        <fullName evidence="5">Peptidase M20 dimerisation domain-containing protein</fullName>
    </recommendedName>
</protein>
<evidence type="ECO:0000259" key="5">
    <source>
        <dbReference type="Pfam" id="PF07687"/>
    </source>
</evidence>
<dbReference type="InterPro" id="IPR036264">
    <property type="entry name" value="Bact_exopeptidase_dim_dom"/>
</dbReference>
<proteinExistence type="predicted"/>
<keyword evidence="4" id="KW-0732">Signal</keyword>
<dbReference type="Pfam" id="PF07687">
    <property type="entry name" value="M20_dimer"/>
    <property type="match status" value="1"/>
</dbReference>
<dbReference type="GO" id="GO:0016787">
    <property type="term" value="F:hydrolase activity"/>
    <property type="evidence" value="ECO:0007669"/>
    <property type="project" value="UniProtKB-KW"/>
</dbReference>
<keyword evidence="7" id="KW-1185">Reference proteome</keyword>
<dbReference type="InterPro" id="IPR011650">
    <property type="entry name" value="Peptidase_M20_dimer"/>
</dbReference>
<gene>
    <name evidence="6" type="ORF">B0W44_09610</name>
</gene>
<evidence type="ECO:0000256" key="1">
    <source>
        <dbReference type="ARBA" id="ARBA00022723"/>
    </source>
</evidence>
<dbReference type="InterPro" id="IPR050072">
    <property type="entry name" value="Peptidase_M20A"/>
</dbReference>
<dbReference type="Proteomes" id="UP000188603">
    <property type="component" value="Chromosome"/>
</dbReference>
<evidence type="ECO:0000256" key="3">
    <source>
        <dbReference type="SAM" id="MobiDB-lite"/>
    </source>
</evidence>
<dbReference type="AlphaFoldDB" id="A0A1U9K7F1"/>
<name>A0A1U9K7F1_9BACL</name>
<accession>A0A1U9K7F1</accession>
<dbReference type="KEGG" id="ntr:B0W44_09610"/>
<dbReference type="Gene3D" id="3.30.70.360">
    <property type="match status" value="1"/>
</dbReference>
<dbReference type="SUPFAM" id="SSF55031">
    <property type="entry name" value="Bacterial exopeptidase dimerisation domain"/>
    <property type="match status" value="1"/>
</dbReference>
<dbReference type="PANTHER" id="PTHR43808:SF17">
    <property type="entry name" value="PEPTIDASE M20"/>
    <property type="match status" value="1"/>
</dbReference>